<dbReference type="RefSeq" id="WP_301212755.1">
    <property type="nucleotide sequence ID" value="NZ_JAROCF010000001.1"/>
</dbReference>
<evidence type="ECO:0000313" key="2">
    <source>
        <dbReference type="Proteomes" id="UP001174208"/>
    </source>
</evidence>
<organism evidence="1 2">
    <name type="scientific">Leifsonia williamsii</name>
    <dbReference type="NCBI Taxonomy" id="3035919"/>
    <lineage>
        <taxon>Bacteria</taxon>
        <taxon>Bacillati</taxon>
        <taxon>Actinomycetota</taxon>
        <taxon>Actinomycetes</taxon>
        <taxon>Micrococcales</taxon>
        <taxon>Microbacteriaceae</taxon>
        <taxon>Leifsonia</taxon>
    </lineage>
</organism>
<dbReference type="InterPro" id="IPR029060">
    <property type="entry name" value="PIN-like_dom_sf"/>
</dbReference>
<dbReference type="EMBL" id="JAROCF010000001">
    <property type="protein sequence ID" value="MDN4613270.1"/>
    <property type="molecule type" value="Genomic_DNA"/>
</dbReference>
<protein>
    <submittedName>
        <fullName evidence="1">PIN domain-containing protein</fullName>
    </submittedName>
</protein>
<sequence length="191" mass="21659">MTHRIFVDSNVLVSRTQRDWLFQLRLETSTFQLHSTPDAIAEAVRAWRRRNPAADGRLTIELDSLLRRNLDEVLEDFAGDVPFGGADIHDLHIHAAAVWTRADILLTDNARDVGNPDSLPYEVQSPDDFFLLADDSWPSAVRRVVLSQREYWRQRASTDQQSKRLELALLDSGCPRFAGRVGMHLEALAGI</sequence>
<name>A0ABT8K745_9MICO</name>
<dbReference type="SUPFAM" id="SSF88723">
    <property type="entry name" value="PIN domain-like"/>
    <property type="match status" value="1"/>
</dbReference>
<dbReference type="Proteomes" id="UP001174208">
    <property type="component" value="Unassembled WGS sequence"/>
</dbReference>
<comment type="caution">
    <text evidence="1">The sequence shown here is derived from an EMBL/GenBank/DDBJ whole genome shotgun (WGS) entry which is preliminary data.</text>
</comment>
<proteinExistence type="predicted"/>
<reference evidence="1" key="1">
    <citation type="submission" date="2023-06" db="EMBL/GenBank/DDBJ databases">
        <title>MT1 and MT2 Draft Genomes of Novel Species.</title>
        <authorList>
            <person name="Venkateswaran K."/>
        </authorList>
    </citation>
    <scope>NUCLEOTIDE SEQUENCE</scope>
    <source>
        <strain evidence="1">F6_8S_P_1B</strain>
    </source>
</reference>
<gene>
    <name evidence="1" type="ORF">P5G50_02290</name>
</gene>
<evidence type="ECO:0000313" key="1">
    <source>
        <dbReference type="EMBL" id="MDN4613270.1"/>
    </source>
</evidence>
<accession>A0ABT8K745</accession>
<keyword evidence="2" id="KW-1185">Reference proteome</keyword>
<dbReference type="CDD" id="cd09854">
    <property type="entry name" value="PIN_VapC-like"/>
    <property type="match status" value="1"/>
</dbReference>